<evidence type="ECO:0000256" key="7">
    <source>
        <dbReference type="ARBA" id="ARBA00022723"/>
    </source>
</evidence>
<evidence type="ECO:0000256" key="8">
    <source>
        <dbReference type="ARBA" id="ARBA00022989"/>
    </source>
</evidence>
<evidence type="ECO:0000313" key="17">
    <source>
        <dbReference type="Proteomes" id="UP000292702"/>
    </source>
</evidence>
<dbReference type="GO" id="GO:0020037">
    <property type="term" value="F:heme binding"/>
    <property type="evidence" value="ECO:0007669"/>
    <property type="project" value="InterPro"/>
</dbReference>
<dbReference type="AlphaFoldDB" id="A0A4R0R9V4"/>
<organism evidence="16 17">
    <name type="scientific">Steccherinum ochraceum</name>
    <dbReference type="NCBI Taxonomy" id="92696"/>
    <lineage>
        <taxon>Eukaryota</taxon>
        <taxon>Fungi</taxon>
        <taxon>Dikarya</taxon>
        <taxon>Basidiomycota</taxon>
        <taxon>Agaricomycotina</taxon>
        <taxon>Agaricomycetes</taxon>
        <taxon>Polyporales</taxon>
        <taxon>Steccherinaceae</taxon>
        <taxon>Steccherinum</taxon>
    </lineage>
</organism>
<feature type="binding site" description="axial binding residue" evidence="13">
    <location>
        <position position="477"/>
    </location>
    <ligand>
        <name>heme</name>
        <dbReference type="ChEBI" id="CHEBI:30413"/>
    </ligand>
    <ligandPart>
        <name>Fe</name>
        <dbReference type="ChEBI" id="CHEBI:18248"/>
    </ligandPart>
</feature>
<gene>
    <name evidence="16" type="ORF">EIP91_003843</name>
</gene>
<reference evidence="16 17" key="1">
    <citation type="submission" date="2018-11" db="EMBL/GenBank/DDBJ databases">
        <title>Genome assembly of Steccherinum ochraceum LE-BIN_3174, the white-rot fungus of the Steccherinaceae family (The Residual Polyporoid clade, Polyporales, Basidiomycota).</title>
        <authorList>
            <person name="Fedorova T.V."/>
            <person name="Glazunova O.A."/>
            <person name="Landesman E.O."/>
            <person name="Moiseenko K.V."/>
            <person name="Psurtseva N.V."/>
            <person name="Savinova O.S."/>
            <person name="Shakhova N.V."/>
            <person name="Tyazhelova T.V."/>
            <person name="Vasina D.V."/>
        </authorList>
    </citation>
    <scope>NUCLEOTIDE SEQUENCE [LARGE SCALE GENOMIC DNA]</scope>
    <source>
        <strain evidence="16 17">LE-BIN_3174</strain>
    </source>
</reference>
<comment type="subcellular location">
    <subcellularLocation>
        <location evidence="2">Membrane</location>
        <topology evidence="2">Single-pass membrane protein</topology>
    </subcellularLocation>
</comment>
<dbReference type="Pfam" id="PF00067">
    <property type="entry name" value="p450"/>
    <property type="match status" value="2"/>
</dbReference>
<proteinExistence type="inferred from homology"/>
<dbReference type="InterPro" id="IPR017972">
    <property type="entry name" value="Cyt_P450_CS"/>
</dbReference>
<dbReference type="InterPro" id="IPR002401">
    <property type="entry name" value="Cyt_P450_E_grp-I"/>
</dbReference>
<dbReference type="PRINTS" id="PR00463">
    <property type="entry name" value="EP450I"/>
</dbReference>
<dbReference type="PANTHER" id="PTHR46300">
    <property type="entry name" value="P450, PUTATIVE (EUROFUNG)-RELATED-RELATED"/>
    <property type="match status" value="1"/>
</dbReference>
<evidence type="ECO:0000256" key="1">
    <source>
        <dbReference type="ARBA" id="ARBA00001971"/>
    </source>
</evidence>
<keyword evidence="7 13" id="KW-0479">Metal-binding</keyword>
<keyword evidence="10 13" id="KW-0408">Iron</keyword>
<keyword evidence="9 14" id="KW-0560">Oxidoreductase</keyword>
<comment type="similarity">
    <text evidence="4 14">Belongs to the cytochrome P450 family.</text>
</comment>
<evidence type="ECO:0000256" key="12">
    <source>
        <dbReference type="ARBA" id="ARBA00023136"/>
    </source>
</evidence>
<dbReference type="SUPFAM" id="SSF48264">
    <property type="entry name" value="Cytochrome P450"/>
    <property type="match status" value="2"/>
</dbReference>
<dbReference type="Proteomes" id="UP000292702">
    <property type="component" value="Unassembled WGS sequence"/>
</dbReference>
<keyword evidence="6 15" id="KW-0812">Transmembrane</keyword>
<comment type="pathway">
    <text evidence="3">Secondary metabolite biosynthesis.</text>
</comment>
<evidence type="ECO:0008006" key="18">
    <source>
        <dbReference type="Google" id="ProtNLM"/>
    </source>
</evidence>
<evidence type="ECO:0000256" key="10">
    <source>
        <dbReference type="ARBA" id="ARBA00023004"/>
    </source>
</evidence>
<dbReference type="GO" id="GO:0016705">
    <property type="term" value="F:oxidoreductase activity, acting on paired donors, with incorporation or reduction of molecular oxygen"/>
    <property type="evidence" value="ECO:0007669"/>
    <property type="project" value="InterPro"/>
</dbReference>
<evidence type="ECO:0000256" key="14">
    <source>
        <dbReference type="RuleBase" id="RU000461"/>
    </source>
</evidence>
<evidence type="ECO:0000313" key="16">
    <source>
        <dbReference type="EMBL" id="TCD64641.1"/>
    </source>
</evidence>
<dbReference type="Gene3D" id="1.10.630.10">
    <property type="entry name" value="Cytochrome P450"/>
    <property type="match status" value="1"/>
</dbReference>
<keyword evidence="11 14" id="KW-0503">Monooxygenase</keyword>
<evidence type="ECO:0000256" key="13">
    <source>
        <dbReference type="PIRSR" id="PIRSR602401-1"/>
    </source>
</evidence>
<keyword evidence="5 13" id="KW-0349">Heme</keyword>
<dbReference type="PROSITE" id="PS00086">
    <property type="entry name" value="CYTOCHROME_P450"/>
    <property type="match status" value="1"/>
</dbReference>
<dbReference type="OrthoDB" id="2789670at2759"/>
<dbReference type="GO" id="GO:0016020">
    <property type="term" value="C:membrane"/>
    <property type="evidence" value="ECO:0007669"/>
    <property type="project" value="UniProtKB-SubCell"/>
</dbReference>
<evidence type="ECO:0000256" key="15">
    <source>
        <dbReference type="SAM" id="Phobius"/>
    </source>
</evidence>
<sequence>MYRISAKILAQRAARTAAMSYALSTVALLFVLAVIYAAYHSAQVRRSEAALPPGPEGYPLVGNALGFPATYQWLFFSRLRRKYGDIISLKVFSRRMIIVSKREDMLALTVKKHDIYPFRPSFPTWEASGWAQTTAMHNGPQWKDHRRFMSHLFGTRQLMQNFYGLEIKQMRKFLNNLCKTPEDLDHHVRYLTGSVILKIAYGYDAQEHHDDFIEKVDRGMAEFADVLQTGNYLVDLLPWLNLVPVWLPGGGWKRKMHGYSQRLEEILSEPFDMVKQRMKAGTAIPCYVTDLLEAEDEELTPEREYVIKTSAGSIYAGGADTSVSSIHALFLVMMNYPEVQLKAQAEIDSVVGRDKLPDFSDRDDLPYVEAVLKELIRFHTVIPSGTPKLESLAAVKILLITVGGSLTTGGPRCALKDDFHDGYFIPKDTIIIGNVWEMSHDPEVYADPFRFNPDRFLGENPELNPKELFFGFGRRVCPGQHLADVTTWLACAMSLAVFDIQLAKDSPPEISFVEGGAFTGEGITHPSPFKCSIAPRSAKAEALIRSIDHE</sequence>
<dbReference type="EMBL" id="RWJN01000224">
    <property type="protein sequence ID" value="TCD64641.1"/>
    <property type="molecule type" value="Genomic_DNA"/>
</dbReference>
<dbReference type="STRING" id="92696.A0A4R0R9V4"/>
<comment type="caution">
    <text evidence="16">The sequence shown here is derived from an EMBL/GenBank/DDBJ whole genome shotgun (WGS) entry which is preliminary data.</text>
</comment>
<evidence type="ECO:0000256" key="4">
    <source>
        <dbReference type="ARBA" id="ARBA00010617"/>
    </source>
</evidence>
<dbReference type="PRINTS" id="PR00385">
    <property type="entry name" value="P450"/>
</dbReference>
<comment type="cofactor">
    <cofactor evidence="1 13">
        <name>heme</name>
        <dbReference type="ChEBI" id="CHEBI:30413"/>
    </cofactor>
</comment>
<dbReference type="CDD" id="cd11065">
    <property type="entry name" value="CYP64-like"/>
    <property type="match status" value="1"/>
</dbReference>
<evidence type="ECO:0000256" key="5">
    <source>
        <dbReference type="ARBA" id="ARBA00022617"/>
    </source>
</evidence>
<evidence type="ECO:0000256" key="11">
    <source>
        <dbReference type="ARBA" id="ARBA00023033"/>
    </source>
</evidence>
<keyword evidence="17" id="KW-1185">Reference proteome</keyword>
<feature type="transmembrane region" description="Helical" evidence="15">
    <location>
        <begin position="21"/>
        <end position="39"/>
    </location>
</feature>
<dbReference type="PANTHER" id="PTHR46300:SF7">
    <property type="entry name" value="P450, PUTATIVE (EUROFUNG)-RELATED"/>
    <property type="match status" value="1"/>
</dbReference>
<dbReference type="InterPro" id="IPR036396">
    <property type="entry name" value="Cyt_P450_sf"/>
</dbReference>
<evidence type="ECO:0000256" key="9">
    <source>
        <dbReference type="ARBA" id="ARBA00023002"/>
    </source>
</evidence>
<protein>
    <recommendedName>
        <fullName evidence="18">Cytochrome P450</fullName>
    </recommendedName>
</protein>
<dbReference type="InterPro" id="IPR001128">
    <property type="entry name" value="Cyt_P450"/>
</dbReference>
<keyword evidence="12 15" id="KW-0472">Membrane</keyword>
<evidence type="ECO:0000256" key="6">
    <source>
        <dbReference type="ARBA" id="ARBA00022692"/>
    </source>
</evidence>
<accession>A0A4R0R9V4</accession>
<evidence type="ECO:0000256" key="2">
    <source>
        <dbReference type="ARBA" id="ARBA00004167"/>
    </source>
</evidence>
<keyword evidence="8 15" id="KW-1133">Transmembrane helix</keyword>
<dbReference type="GO" id="GO:0004497">
    <property type="term" value="F:monooxygenase activity"/>
    <property type="evidence" value="ECO:0007669"/>
    <property type="project" value="UniProtKB-KW"/>
</dbReference>
<dbReference type="InterPro" id="IPR050364">
    <property type="entry name" value="Cytochrome_P450_fung"/>
</dbReference>
<dbReference type="GO" id="GO:0005506">
    <property type="term" value="F:iron ion binding"/>
    <property type="evidence" value="ECO:0007669"/>
    <property type="project" value="InterPro"/>
</dbReference>
<name>A0A4R0R9V4_9APHY</name>
<evidence type="ECO:0000256" key="3">
    <source>
        <dbReference type="ARBA" id="ARBA00005179"/>
    </source>
</evidence>